<evidence type="ECO:0000313" key="2">
    <source>
        <dbReference type="Proteomes" id="UP001272515"/>
    </source>
</evidence>
<comment type="caution">
    <text evidence="1">The sequence shown here is derived from an EMBL/GenBank/DDBJ whole genome shotgun (WGS) entry which is preliminary data.</text>
</comment>
<accession>A0ABU3Z9A1</accession>
<dbReference type="SUPFAM" id="SSF51679">
    <property type="entry name" value="Bacterial luciferase-like"/>
    <property type="match status" value="1"/>
</dbReference>
<evidence type="ECO:0000313" key="1">
    <source>
        <dbReference type="EMBL" id="MDV5088499.1"/>
    </source>
</evidence>
<reference evidence="1 2" key="1">
    <citation type="submission" date="2023-10" db="EMBL/GenBank/DDBJ databases">
        <title>Veillonella sp. nov., isolated from a pig farm feces dump.</title>
        <authorList>
            <person name="Chang Y.-H."/>
        </authorList>
    </citation>
    <scope>NUCLEOTIDE SEQUENCE [LARGE SCALE GENOMIC DNA]</scope>
    <source>
        <strain evidence="1 2">YH-vei2233</strain>
    </source>
</reference>
<dbReference type="Gene3D" id="3.20.20.30">
    <property type="entry name" value="Luciferase-like domain"/>
    <property type="match status" value="1"/>
</dbReference>
<proteinExistence type="predicted"/>
<dbReference type="Proteomes" id="UP001272515">
    <property type="component" value="Unassembled WGS sequence"/>
</dbReference>
<keyword evidence="2" id="KW-1185">Reference proteome</keyword>
<dbReference type="RefSeq" id="WP_295192611.1">
    <property type="nucleotide sequence ID" value="NZ_JAWJZA010000006.1"/>
</dbReference>
<protein>
    <submittedName>
        <fullName evidence="1">Uncharacterized protein</fullName>
    </submittedName>
</protein>
<name>A0ABU3Z9A1_9FIRM</name>
<organism evidence="1 2">
    <name type="scientific">Veillonella absiana</name>
    <dbReference type="NCBI Taxonomy" id="3079305"/>
    <lineage>
        <taxon>Bacteria</taxon>
        <taxon>Bacillati</taxon>
        <taxon>Bacillota</taxon>
        <taxon>Negativicutes</taxon>
        <taxon>Veillonellales</taxon>
        <taxon>Veillonellaceae</taxon>
        <taxon>Veillonella</taxon>
    </lineage>
</organism>
<dbReference type="InterPro" id="IPR036661">
    <property type="entry name" value="Luciferase-like_sf"/>
</dbReference>
<dbReference type="EMBL" id="JAWJZB010000007">
    <property type="protein sequence ID" value="MDV5088499.1"/>
    <property type="molecule type" value="Genomic_DNA"/>
</dbReference>
<sequence>MTNQRQPLQPPVESDDHILDHIPETTEIPHFGPVNFQVTTISHRERMIVERMQAISFVGSPNTVRQQITDLSHHIEFDEIMAQTLIYDESKQHSSYELLKEIVDTL</sequence>
<gene>
    <name evidence="1" type="ORF">RVY80_06555</name>
</gene>